<sequence>MFRRISNPLFLVSFLLFIGCNESEKKEKQQVNRPNVIIIVTDDQGYGDLGYHGNPIIKTPNLDTFASSAFELTNFHVGTTCAPTRAGIMTGRNANRNNAWHTIAGCSILEENEQTIAEVFAQNDYATAMFGKWHLGDNYPFRPHDRGFQNAVYNGGGGVGQTPDYWDNDYFDDTYFRNGVPEKFEGYCTDIWFNEAKKFIQKREDERPFFMYLATNAAHWPFNVPEEYAKKYTSAELTEDQKRFYGMISNIDDNFGELVALLRTEKLFEDTIIIFTTDNGTALGIHYPKDGSQTLGFNGNLRGVKGSHYDGGHKVPFFISWPNGNIKKQSSSDALTAHVDLLPTLAELTSIDFKPKKVLDGSSMAGILEGASPTDRMLVVDTQRNQWPEKGKNPCVMDGPWRLVNGEELYNTSSDIGQKNDVALQYPERVSKMKEFYDSWWSSVEPEIRYSEIPLGNENANEVLLTIHDMHTQDNLPWNQFQIRKAEAKPKGYYSVSVEKTGRYRFHLRRYPQESQMVNSQFVQAIESTPYRDGAPEGKGVKVTGAVIKLNDKTLNVDNLNTTSNVIIEGDFEKGSATLESHFVLEDGSYFPAYYTLVEYMSNE</sequence>
<name>A0ABW5MW65_9FLAO</name>
<proteinExistence type="inferred from homology"/>
<protein>
    <submittedName>
        <fullName evidence="4">Arylsulfatase</fullName>
    </submittedName>
</protein>
<dbReference type="Pfam" id="PF00884">
    <property type="entry name" value="Sulfatase"/>
    <property type="match status" value="1"/>
</dbReference>
<dbReference type="PANTHER" id="PTHR42693">
    <property type="entry name" value="ARYLSULFATASE FAMILY MEMBER"/>
    <property type="match status" value="1"/>
</dbReference>
<comment type="similarity">
    <text evidence="1">Belongs to the sulfatase family.</text>
</comment>
<accession>A0ABW5MW65</accession>
<dbReference type="Gene3D" id="3.40.720.10">
    <property type="entry name" value="Alkaline Phosphatase, subunit A"/>
    <property type="match status" value="1"/>
</dbReference>
<gene>
    <name evidence="4" type="ORF">ACFSQJ_10455</name>
</gene>
<dbReference type="EMBL" id="JBHULB010000013">
    <property type="protein sequence ID" value="MFD2587354.1"/>
    <property type="molecule type" value="Genomic_DNA"/>
</dbReference>
<dbReference type="RefSeq" id="WP_377766892.1">
    <property type="nucleotide sequence ID" value="NZ_JBHULB010000013.1"/>
</dbReference>
<dbReference type="Gene3D" id="3.30.1120.10">
    <property type="match status" value="1"/>
</dbReference>
<reference evidence="5" key="1">
    <citation type="journal article" date="2019" name="Int. J. Syst. Evol. Microbiol.">
        <title>The Global Catalogue of Microorganisms (GCM) 10K type strain sequencing project: providing services to taxonomists for standard genome sequencing and annotation.</title>
        <authorList>
            <consortium name="The Broad Institute Genomics Platform"/>
            <consortium name="The Broad Institute Genome Sequencing Center for Infectious Disease"/>
            <person name="Wu L."/>
            <person name="Ma J."/>
        </authorList>
    </citation>
    <scope>NUCLEOTIDE SEQUENCE [LARGE SCALE GENOMIC DNA]</scope>
    <source>
        <strain evidence="5">KCTC 52368</strain>
    </source>
</reference>
<evidence type="ECO:0000259" key="3">
    <source>
        <dbReference type="Pfam" id="PF00884"/>
    </source>
</evidence>
<dbReference type="CDD" id="cd16146">
    <property type="entry name" value="ARS_like"/>
    <property type="match status" value="1"/>
</dbReference>
<keyword evidence="5" id="KW-1185">Reference proteome</keyword>
<dbReference type="SUPFAM" id="SSF53649">
    <property type="entry name" value="Alkaline phosphatase-like"/>
    <property type="match status" value="1"/>
</dbReference>
<evidence type="ECO:0000256" key="1">
    <source>
        <dbReference type="ARBA" id="ARBA00008779"/>
    </source>
</evidence>
<dbReference type="InterPro" id="IPR017850">
    <property type="entry name" value="Alkaline_phosphatase_core_sf"/>
</dbReference>
<comment type="caution">
    <text evidence="4">The sequence shown here is derived from an EMBL/GenBank/DDBJ whole genome shotgun (WGS) entry which is preliminary data.</text>
</comment>
<evidence type="ECO:0000256" key="2">
    <source>
        <dbReference type="ARBA" id="ARBA00022801"/>
    </source>
</evidence>
<organism evidence="4 5">
    <name type="scientific">Croceitalea marina</name>
    <dbReference type="NCBI Taxonomy" id="1775166"/>
    <lineage>
        <taxon>Bacteria</taxon>
        <taxon>Pseudomonadati</taxon>
        <taxon>Bacteroidota</taxon>
        <taxon>Flavobacteriia</taxon>
        <taxon>Flavobacteriales</taxon>
        <taxon>Flavobacteriaceae</taxon>
        <taxon>Croceitalea</taxon>
    </lineage>
</organism>
<dbReference type="PANTHER" id="PTHR42693:SF53">
    <property type="entry name" value="ENDO-4-O-SULFATASE"/>
    <property type="match status" value="1"/>
</dbReference>
<dbReference type="PROSITE" id="PS51257">
    <property type="entry name" value="PROKAR_LIPOPROTEIN"/>
    <property type="match status" value="1"/>
</dbReference>
<dbReference type="Proteomes" id="UP001597526">
    <property type="component" value="Unassembled WGS sequence"/>
</dbReference>
<keyword evidence="2" id="KW-0378">Hydrolase</keyword>
<feature type="domain" description="Sulfatase N-terminal" evidence="3">
    <location>
        <begin position="34"/>
        <end position="350"/>
    </location>
</feature>
<dbReference type="InterPro" id="IPR000917">
    <property type="entry name" value="Sulfatase_N"/>
</dbReference>
<evidence type="ECO:0000313" key="4">
    <source>
        <dbReference type="EMBL" id="MFD2587354.1"/>
    </source>
</evidence>
<evidence type="ECO:0000313" key="5">
    <source>
        <dbReference type="Proteomes" id="UP001597526"/>
    </source>
</evidence>
<dbReference type="InterPro" id="IPR050738">
    <property type="entry name" value="Sulfatase"/>
</dbReference>